<dbReference type="PANTHER" id="PTHR43537">
    <property type="entry name" value="TRANSCRIPTIONAL REGULATOR, GNTR FAMILY"/>
    <property type="match status" value="1"/>
</dbReference>
<feature type="domain" description="HTH gntR-type" evidence="4">
    <location>
        <begin position="13"/>
        <end position="80"/>
    </location>
</feature>
<evidence type="ECO:0000313" key="6">
    <source>
        <dbReference type="Proteomes" id="UP000468638"/>
    </source>
</evidence>
<dbReference type="Gene3D" id="1.10.10.10">
    <property type="entry name" value="Winged helix-like DNA-binding domain superfamily/Winged helix DNA-binding domain"/>
    <property type="match status" value="1"/>
</dbReference>
<dbReference type="Proteomes" id="UP000468638">
    <property type="component" value="Unassembled WGS sequence"/>
</dbReference>
<dbReference type="GO" id="GO:0003700">
    <property type="term" value="F:DNA-binding transcription factor activity"/>
    <property type="evidence" value="ECO:0007669"/>
    <property type="project" value="InterPro"/>
</dbReference>
<name>A0A6I4ZYA6_9BACI</name>
<dbReference type="InterPro" id="IPR000524">
    <property type="entry name" value="Tscrpt_reg_HTH_GntR"/>
</dbReference>
<dbReference type="InterPro" id="IPR011711">
    <property type="entry name" value="GntR_C"/>
</dbReference>
<dbReference type="Pfam" id="PF07729">
    <property type="entry name" value="FCD"/>
    <property type="match status" value="1"/>
</dbReference>
<dbReference type="AlphaFoldDB" id="A0A6I4ZYA6"/>
<keyword evidence="2" id="KW-0238">DNA-binding</keyword>
<comment type="caution">
    <text evidence="5">The sequence shown here is derived from an EMBL/GenBank/DDBJ whole genome shotgun (WGS) entry which is preliminary data.</text>
</comment>
<dbReference type="Pfam" id="PF00392">
    <property type="entry name" value="GntR"/>
    <property type="match status" value="1"/>
</dbReference>
<dbReference type="RefSeq" id="WP_160848710.1">
    <property type="nucleotide sequence ID" value="NZ_WMEQ01000006.1"/>
</dbReference>
<accession>A0A6I4ZYA6</accession>
<dbReference type="InterPro" id="IPR036388">
    <property type="entry name" value="WH-like_DNA-bd_sf"/>
</dbReference>
<dbReference type="OrthoDB" id="9782299at2"/>
<reference evidence="5 6" key="1">
    <citation type="submission" date="2019-11" db="EMBL/GenBank/DDBJ databases">
        <title>Genome sequences of 17 halophilic strains isolated from different environments.</title>
        <authorList>
            <person name="Furrow R.E."/>
        </authorList>
    </citation>
    <scope>NUCLEOTIDE SEQUENCE [LARGE SCALE GENOMIC DNA]</scope>
    <source>
        <strain evidence="5 6">22514_16_FS</strain>
    </source>
</reference>
<keyword evidence="1" id="KW-0805">Transcription regulation</keyword>
<dbReference type="InterPro" id="IPR008920">
    <property type="entry name" value="TF_FadR/GntR_C"/>
</dbReference>
<dbReference type="GO" id="GO:0003677">
    <property type="term" value="F:DNA binding"/>
    <property type="evidence" value="ECO:0007669"/>
    <property type="project" value="UniProtKB-KW"/>
</dbReference>
<organism evidence="5 6">
    <name type="scientific">Pontibacillus yanchengensis</name>
    <dbReference type="NCBI Taxonomy" id="462910"/>
    <lineage>
        <taxon>Bacteria</taxon>
        <taxon>Bacillati</taxon>
        <taxon>Bacillota</taxon>
        <taxon>Bacilli</taxon>
        <taxon>Bacillales</taxon>
        <taxon>Bacillaceae</taxon>
        <taxon>Pontibacillus</taxon>
    </lineage>
</organism>
<dbReference type="PANTHER" id="PTHR43537:SF24">
    <property type="entry name" value="GLUCONATE OPERON TRANSCRIPTIONAL REPRESSOR"/>
    <property type="match status" value="1"/>
</dbReference>
<dbReference type="Gene3D" id="1.20.120.530">
    <property type="entry name" value="GntR ligand-binding domain-like"/>
    <property type="match status" value="1"/>
</dbReference>
<dbReference type="SMART" id="SM00345">
    <property type="entry name" value="HTH_GNTR"/>
    <property type="match status" value="1"/>
</dbReference>
<evidence type="ECO:0000256" key="2">
    <source>
        <dbReference type="ARBA" id="ARBA00023125"/>
    </source>
</evidence>
<evidence type="ECO:0000313" key="5">
    <source>
        <dbReference type="EMBL" id="MYL33866.1"/>
    </source>
</evidence>
<proteinExistence type="predicted"/>
<dbReference type="SUPFAM" id="SSF48008">
    <property type="entry name" value="GntR ligand-binding domain-like"/>
    <property type="match status" value="1"/>
</dbReference>
<dbReference type="SMART" id="SM00895">
    <property type="entry name" value="FCD"/>
    <property type="match status" value="1"/>
</dbReference>
<gene>
    <name evidence="5" type="ORF">GLW05_09670</name>
</gene>
<evidence type="ECO:0000256" key="3">
    <source>
        <dbReference type="ARBA" id="ARBA00023163"/>
    </source>
</evidence>
<evidence type="ECO:0000259" key="4">
    <source>
        <dbReference type="PROSITE" id="PS50949"/>
    </source>
</evidence>
<keyword evidence="3" id="KW-0804">Transcription</keyword>
<dbReference type="InterPro" id="IPR036390">
    <property type="entry name" value="WH_DNA-bd_sf"/>
</dbReference>
<protein>
    <submittedName>
        <fullName evidence="5">FCD domain-containing protein</fullName>
    </submittedName>
</protein>
<evidence type="ECO:0000256" key="1">
    <source>
        <dbReference type="ARBA" id="ARBA00023015"/>
    </source>
</evidence>
<dbReference type="PROSITE" id="PS50949">
    <property type="entry name" value="HTH_GNTR"/>
    <property type="match status" value="1"/>
</dbReference>
<sequence>MDRLNINPIKKRQTMKEIAYDEIKSAILTGQLDKKEYYPETLLAETLNTSRTPVREAANELVAEGLLLVYPRKGYKVKEISADEREQIVYLRTCIEKKALEVLHSKITEDQLSELDEIIEKQREAMEVEDRYVFIEYDQKMHATFVQMAELNIMEDIFQKIYNLMRLIGHTALMKQGRMKEVIEEHKQVVQALRDGNYDEASGNLLSHLTNTHQIVQTIEDTKTN</sequence>
<dbReference type="EMBL" id="WMEQ01000006">
    <property type="protein sequence ID" value="MYL33866.1"/>
    <property type="molecule type" value="Genomic_DNA"/>
</dbReference>
<dbReference type="SUPFAM" id="SSF46785">
    <property type="entry name" value="Winged helix' DNA-binding domain"/>
    <property type="match status" value="1"/>
</dbReference>